<sequence length="320" mass="35422">MTEAGRALEPPRRGIRAPAVQDRKGDDQSAARRSASPMDQPSVLTVRSRAAAPAGALHRALTDPDAVRSWLTDQADIDLAQGRYGFWGRHAPDGDRPRQRLLEHRPDRLLRFAWDLKSGPVTVTVRLEPRDHDDTEITVTHEPRPPAGTPGGNVPYYFWDLAVDNLVNLVEGRRLAPRFEPGPVTDGRARAQVTIDAAPGDVYASLIEAGPLSEWTGGTASVEPWVGGRYDFGWDHGPGDILLLDPGRALAYTWTYPDTPETVVRWELADLDGATQVMVVHGRFDDADLATDFQGGWQAYLRAIKRLHERGHAWNEAEVR</sequence>
<dbReference type="InterPro" id="IPR023393">
    <property type="entry name" value="START-like_dom_sf"/>
</dbReference>
<evidence type="ECO:0000259" key="3">
    <source>
        <dbReference type="Pfam" id="PF08327"/>
    </source>
</evidence>
<comment type="similarity">
    <text evidence="1">Belongs to the AHA1 family.</text>
</comment>
<comment type="caution">
    <text evidence="4">The sequence shown here is derived from an EMBL/GenBank/DDBJ whole genome shotgun (WGS) entry which is preliminary data.</text>
</comment>
<dbReference type="CDD" id="cd07814">
    <property type="entry name" value="SRPBCC_CalC_Aha1-like"/>
    <property type="match status" value="2"/>
</dbReference>
<feature type="region of interest" description="Disordered" evidence="2">
    <location>
        <begin position="1"/>
        <end position="43"/>
    </location>
</feature>
<dbReference type="SUPFAM" id="SSF55961">
    <property type="entry name" value="Bet v1-like"/>
    <property type="match status" value="2"/>
</dbReference>
<accession>A0A368SZI6</accession>
<feature type="domain" description="Activator of Hsp90 ATPase homologue 1/2-like C-terminal" evidence="3">
    <location>
        <begin position="52"/>
        <end position="149"/>
    </location>
</feature>
<dbReference type="Proteomes" id="UP000253318">
    <property type="component" value="Unassembled WGS sequence"/>
</dbReference>
<evidence type="ECO:0000313" key="4">
    <source>
        <dbReference type="EMBL" id="RCV51211.1"/>
    </source>
</evidence>
<evidence type="ECO:0000313" key="5">
    <source>
        <dbReference type="Proteomes" id="UP000253318"/>
    </source>
</evidence>
<dbReference type="EMBL" id="QEIN01000258">
    <property type="protein sequence ID" value="RCV51211.1"/>
    <property type="molecule type" value="Genomic_DNA"/>
</dbReference>
<evidence type="ECO:0000256" key="2">
    <source>
        <dbReference type="SAM" id="MobiDB-lite"/>
    </source>
</evidence>
<dbReference type="AlphaFoldDB" id="A0A368SZI6"/>
<dbReference type="InterPro" id="IPR013538">
    <property type="entry name" value="ASHA1/2-like_C"/>
</dbReference>
<reference evidence="4 5" key="1">
    <citation type="submission" date="2018-04" db="EMBL/GenBank/DDBJ databases">
        <title>Novel actinobacteria from marine sediment.</title>
        <authorList>
            <person name="Ng Z.Y."/>
            <person name="Tan G.Y.A."/>
        </authorList>
    </citation>
    <scope>NUCLEOTIDE SEQUENCE [LARGE SCALE GENOMIC DNA]</scope>
    <source>
        <strain evidence="4 5">TPS81</strain>
    </source>
</reference>
<gene>
    <name evidence="4" type="ORF">DEF24_23420</name>
</gene>
<keyword evidence="5" id="KW-1185">Reference proteome</keyword>
<name>A0A368SZI6_9ACTN</name>
<organism evidence="4 5">
    <name type="scientific">Marinitenerispora sediminis</name>
    <dbReference type="NCBI Taxonomy" id="1931232"/>
    <lineage>
        <taxon>Bacteria</taxon>
        <taxon>Bacillati</taxon>
        <taxon>Actinomycetota</taxon>
        <taxon>Actinomycetes</taxon>
        <taxon>Streptosporangiales</taxon>
        <taxon>Nocardiopsidaceae</taxon>
        <taxon>Marinitenerispora</taxon>
    </lineage>
</organism>
<proteinExistence type="inferred from homology"/>
<dbReference type="OrthoDB" id="4538425at2"/>
<feature type="domain" description="Activator of Hsp90 ATPase homologue 1/2-like C-terminal" evidence="3">
    <location>
        <begin position="196"/>
        <end position="308"/>
    </location>
</feature>
<feature type="compositionally biased region" description="Basic and acidic residues" evidence="2">
    <location>
        <begin position="21"/>
        <end position="30"/>
    </location>
</feature>
<dbReference type="Gene3D" id="3.30.530.20">
    <property type="match status" value="2"/>
</dbReference>
<evidence type="ECO:0000256" key="1">
    <source>
        <dbReference type="ARBA" id="ARBA00006817"/>
    </source>
</evidence>
<dbReference type="Pfam" id="PF08327">
    <property type="entry name" value="AHSA1"/>
    <property type="match status" value="2"/>
</dbReference>
<protein>
    <submittedName>
        <fullName evidence="4">SRPBCC domain-containing protein</fullName>
    </submittedName>
</protein>